<dbReference type="GO" id="GO:0016852">
    <property type="term" value="F:sirohydrochlorin cobaltochelatase activity"/>
    <property type="evidence" value="ECO:0007669"/>
    <property type="project" value="UniProtKB-EC"/>
</dbReference>
<proteinExistence type="predicted"/>
<reference evidence="5 7" key="2">
    <citation type="submission" date="2018-06" db="EMBL/GenBank/DDBJ databases">
        <authorList>
            <consortium name="Pathogen Informatics"/>
            <person name="Doyle S."/>
        </authorList>
    </citation>
    <scope>NUCLEOTIDE SEQUENCE [LARGE SCALE GENOMIC DNA]</scope>
    <source>
        <strain evidence="5 7">NCTC11460</strain>
    </source>
</reference>
<feature type="binding site" evidence="2">
    <location>
        <position position="12"/>
    </location>
    <ligand>
        <name>Co(2+)</name>
        <dbReference type="ChEBI" id="CHEBI:48828"/>
    </ligand>
</feature>
<dbReference type="CDD" id="cd03412">
    <property type="entry name" value="CbiK_N"/>
    <property type="match status" value="1"/>
</dbReference>
<dbReference type="EMBL" id="LSQZ01000099">
    <property type="protein sequence ID" value="KXI10323.1"/>
    <property type="molecule type" value="Genomic_DNA"/>
</dbReference>
<dbReference type="CDD" id="cd03413">
    <property type="entry name" value="CbiK_C"/>
    <property type="match status" value="1"/>
</dbReference>
<evidence type="ECO:0000256" key="1">
    <source>
        <dbReference type="PIRSR" id="PIRSR033579-1"/>
    </source>
</evidence>
<dbReference type="eggNOG" id="COG4822">
    <property type="taxonomic scope" value="Bacteria"/>
</dbReference>
<dbReference type="GeneID" id="79842978"/>
<keyword evidence="3" id="KW-0170">Cobalt</keyword>
<name>A0A135YLR4_9FIRM</name>
<feature type="binding site" evidence="3">
    <location>
        <position position="182"/>
    </location>
    <ligand>
        <name>Co(2+)</name>
        <dbReference type="ChEBI" id="CHEBI:48828"/>
    </ligand>
</feature>
<dbReference type="GO" id="GO:0019251">
    <property type="term" value="P:anaerobic cobalamin biosynthetic process"/>
    <property type="evidence" value="ECO:0007669"/>
    <property type="project" value="InterPro"/>
</dbReference>
<sequence length="263" mass="30199">MANKKALLVVSFGTSYADTRKLTIEACEDKIRQEFKDHDFFRAWTSRKIIKKLKEKENTIIKFPDEVMEEIYQAGYDEVLVQSLHIINGEEFDKIKDICRYYKDKFDKIVLGRPLLSSPKDYDEVTDIIEKMARENLGDNPEDGEVLVLMGHGTEHVAHASYAGLEYRIKVKGLPVYVGTVEGYPDVDTVIDQLKKDGIHKVHLRPFLLVAGVHAKKDMAGDSEDSWKTKFTRAGFDVVIHLESLGQMEEVQDMFLRNLKEEI</sequence>
<dbReference type="Proteomes" id="UP000255101">
    <property type="component" value="Unassembled WGS sequence"/>
</dbReference>
<feature type="binding site" evidence="2">
    <location>
        <position position="214"/>
    </location>
    <ligand>
        <name>Co(2+)</name>
        <dbReference type="ChEBI" id="CHEBI:48828"/>
    </ligand>
</feature>
<evidence type="ECO:0000313" key="4">
    <source>
        <dbReference type="EMBL" id="KXI10323.1"/>
    </source>
</evidence>
<feature type="binding site" evidence="2">
    <location>
        <begin position="87"/>
        <end position="94"/>
    </location>
    <ligand>
        <name>substrate</name>
    </ligand>
</feature>
<feature type="binding site" evidence="3">
    <location>
        <position position="152"/>
    </location>
    <ligand>
        <name>Co(2+)</name>
        <dbReference type="ChEBI" id="CHEBI:48828"/>
    </ligand>
</feature>
<dbReference type="PIRSF" id="PIRSF033579">
    <property type="entry name" value="Anaer_Co_chel"/>
    <property type="match status" value="1"/>
</dbReference>
<keyword evidence="3" id="KW-0479">Metal-binding</keyword>
<dbReference type="AlphaFoldDB" id="A0A135YLR4"/>
<dbReference type="Proteomes" id="UP000070326">
    <property type="component" value="Unassembled WGS sequence"/>
</dbReference>
<dbReference type="PATRIC" id="fig|1261.3.peg.961"/>
<dbReference type="STRING" id="1261.HMPREF3195_01909"/>
<dbReference type="RefSeq" id="WP_002846190.1">
    <property type="nucleotide sequence ID" value="NZ_CAXUJS010000008.1"/>
</dbReference>
<feature type="binding site" evidence="2">
    <location>
        <begin position="209"/>
        <end position="210"/>
    </location>
    <ligand>
        <name>substrate</name>
    </ligand>
</feature>
<dbReference type="SUPFAM" id="SSF53800">
    <property type="entry name" value="Chelatase"/>
    <property type="match status" value="1"/>
</dbReference>
<protein>
    <submittedName>
        <fullName evidence="4 5">Sirohydrochlorin cobaltochelatase</fullName>
        <ecNumber evidence="5">4.99.1.3</ecNumber>
    </submittedName>
</protein>
<evidence type="ECO:0000256" key="3">
    <source>
        <dbReference type="PIRSR" id="PIRSR033579-3"/>
    </source>
</evidence>
<reference evidence="4 6" key="1">
    <citation type="submission" date="2016-02" db="EMBL/GenBank/DDBJ databases">
        <authorList>
            <person name="Wen L."/>
            <person name="He K."/>
            <person name="Yang H."/>
        </authorList>
    </citation>
    <scope>NUCLEOTIDE SEQUENCE [LARGE SCALE GENOMIC DNA]</scope>
    <source>
        <strain evidence="4 6">MJR8628A</strain>
    </source>
</reference>
<dbReference type="EC" id="4.99.1.3" evidence="5"/>
<keyword evidence="5" id="KW-0456">Lyase</keyword>
<evidence type="ECO:0000313" key="6">
    <source>
        <dbReference type="Proteomes" id="UP000070326"/>
    </source>
</evidence>
<evidence type="ECO:0000313" key="7">
    <source>
        <dbReference type="Proteomes" id="UP000255101"/>
    </source>
</evidence>
<dbReference type="GO" id="GO:0046872">
    <property type="term" value="F:metal ion binding"/>
    <property type="evidence" value="ECO:0007669"/>
    <property type="project" value="UniProtKB-KW"/>
</dbReference>
<dbReference type="InterPro" id="IPR010388">
    <property type="entry name" value="Anaerobic_Co-chelatase"/>
</dbReference>
<gene>
    <name evidence="5" type="primary">cbiK</name>
    <name evidence="4" type="ORF">HMPREF3195_01909</name>
    <name evidence="5" type="ORF">NCTC11460_00203</name>
</gene>
<accession>A0A135YLR4</accession>
<evidence type="ECO:0000313" key="5">
    <source>
        <dbReference type="EMBL" id="SUB60304.1"/>
    </source>
</evidence>
<evidence type="ECO:0000256" key="2">
    <source>
        <dbReference type="PIRSR" id="PIRSR033579-2"/>
    </source>
</evidence>
<organism evidence="4 6">
    <name type="scientific">Peptostreptococcus anaerobius</name>
    <dbReference type="NCBI Taxonomy" id="1261"/>
    <lineage>
        <taxon>Bacteria</taxon>
        <taxon>Bacillati</taxon>
        <taxon>Bacillota</taxon>
        <taxon>Clostridia</taxon>
        <taxon>Peptostreptococcales</taxon>
        <taxon>Peptostreptococcaceae</taxon>
        <taxon>Peptostreptococcus</taxon>
    </lineage>
</organism>
<dbReference type="Pfam" id="PF06180">
    <property type="entry name" value="CbiK"/>
    <property type="match status" value="1"/>
</dbReference>
<dbReference type="EMBL" id="UGTB01000004">
    <property type="protein sequence ID" value="SUB60304.1"/>
    <property type="molecule type" value="Genomic_DNA"/>
</dbReference>
<dbReference type="Gene3D" id="3.40.50.1400">
    <property type="match status" value="2"/>
</dbReference>
<feature type="active site" description="Proton acceptor" evidence="1">
    <location>
        <position position="152"/>
    </location>
</feature>